<protein>
    <recommendedName>
        <fullName evidence="3">SpoVT-AbrB domain-containing protein</fullName>
    </recommendedName>
</protein>
<gene>
    <name evidence="1" type="ORF">EKO24_000825</name>
</gene>
<sequence length="79" mass="8764">MEAIRSIQIVKNGEVHLQLPTQFWGQEVEIIVLAIQQSATPPVGKKSLRGALKRYANPALMEKEQAAWLDSVGEHDELG</sequence>
<proteinExistence type="predicted"/>
<name>A0ABY3CGT2_9GAMM</name>
<evidence type="ECO:0000313" key="1">
    <source>
        <dbReference type="EMBL" id="TRX03249.1"/>
    </source>
</evidence>
<organism evidence="1 2">
    <name type="scientific">Candidatus Methylobacter oryzae</name>
    <dbReference type="NCBI Taxonomy" id="2497749"/>
    <lineage>
        <taxon>Bacteria</taxon>
        <taxon>Pseudomonadati</taxon>
        <taxon>Pseudomonadota</taxon>
        <taxon>Gammaproteobacteria</taxon>
        <taxon>Methylococcales</taxon>
        <taxon>Methylococcaceae</taxon>
        <taxon>Methylobacter</taxon>
    </lineage>
</organism>
<accession>A0ABY3CGT2</accession>
<evidence type="ECO:0000313" key="2">
    <source>
        <dbReference type="Proteomes" id="UP000733744"/>
    </source>
</evidence>
<comment type="caution">
    <text evidence="1">The sequence shown here is derived from an EMBL/GenBank/DDBJ whole genome shotgun (WGS) entry which is preliminary data.</text>
</comment>
<dbReference type="RefSeq" id="WP_127029481.1">
    <property type="nucleotide sequence ID" value="NZ_RYFG02000008.1"/>
</dbReference>
<evidence type="ECO:0008006" key="3">
    <source>
        <dbReference type="Google" id="ProtNLM"/>
    </source>
</evidence>
<dbReference type="EMBL" id="RYFG02000008">
    <property type="protein sequence ID" value="TRX03249.1"/>
    <property type="molecule type" value="Genomic_DNA"/>
</dbReference>
<reference evidence="1 2" key="1">
    <citation type="journal article" date="2019" name="Antonie Van Leeuwenhoek">
        <title>Description of 'Ca. Methylobacter oryzae' KRF1, a novel species from the environmentally important Methylobacter clade 2.</title>
        <authorList>
            <person name="Khatri K."/>
            <person name="Mohite J.A."/>
            <person name="Pandit P.S."/>
            <person name="Bahulikar R."/>
            <person name="Rahalkar M.C."/>
        </authorList>
    </citation>
    <scope>NUCLEOTIDE SEQUENCE [LARGE SCALE GENOMIC DNA]</scope>
    <source>
        <strain evidence="1 2">KRF1</strain>
    </source>
</reference>
<dbReference type="Proteomes" id="UP000733744">
    <property type="component" value="Unassembled WGS sequence"/>
</dbReference>
<keyword evidence="2" id="KW-1185">Reference proteome</keyword>